<evidence type="ECO:0000256" key="2">
    <source>
        <dbReference type="ARBA" id="ARBA00022827"/>
    </source>
</evidence>
<sequence length="350" mass="39220">MENVCAGRSDKELSRALITDSRSTVKWLAGRGIRFQLSFNRQAYEVDGRFKFWGGLCLKTEDGGKGLIADHLAAAKNSGVLLSWGTGLKGVKRQTECGQHRYLATVLDEGVERIVSTNAIVFAAGGFESNPRMRSQYLGPGWDMAMVRGIPYNMGDCIELAIRDLDVLPVGNWSGCHATCWDANADPSVGDREASNEYTNSGYPLGLMINVEGHRFVDESVTMRNYTYAKFGRAILQQPDHVAFQIWDARTTNWLRSEEYRPERLKENRFEAETVEELAGVLSSHGLKDRAKFLGTCRDYNSATYAFQRKSPSVKWDPSVLDGVSTQSKIQLPLSKSIGHFLWTRVRFLL</sequence>
<dbReference type="InterPro" id="IPR050315">
    <property type="entry name" value="FAD-oxidoreductase_2"/>
</dbReference>
<organism evidence="4">
    <name type="scientific">Colletotrichum graminicola (strain M1.001 / M2 / FGSC 10212)</name>
    <name type="common">Maize anthracnose fungus</name>
    <name type="synonym">Glomerella graminicola</name>
    <dbReference type="NCBI Taxonomy" id="645133"/>
    <lineage>
        <taxon>Eukaryota</taxon>
        <taxon>Fungi</taxon>
        <taxon>Dikarya</taxon>
        <taxon>Ascomycota</taxon>
        <taxon>Pezizomycotina</taxon>
        <taxon>Sordariomycetes</taxon>
        <taxon>Hypocreomycetidae</taxon>
        <taxon>Glomerellales</taxon>
        <taxon>Glomerellaceae</taxon>
        <taxon>Colletotrichum</taxon>
        <taxon>Colletotrichum graminicola species complex</taxon>
    </lineage>
</organism>
<dbReference type="OrthoDB" id="7777654at2759"/>
<keyword evidence="2" id="KW-0285">Flavoprotein</keyword>
<dbReference type="GeneID" id="24417335"/>
<dbReference type="InterPro" id="IPR036188">
    <property type="entry name" value="FAD/NAD-bd_sf"/>
</dbReference>
<dbReference type="EMBL" id="GG697587">
    <property type="protein sequence ID" value="EFQ36825.1"/>
    <property type="molecule type" value="Genomic_DNA"/>
</dbReference>
<dbReference type="AlphaFoldDB" id="E3R137"/>
<dbReference type="PANTHER" id="PTHR43400">
    <property type="entry name" value="FUMARATE REDUCTASE"/>
    <property type="match status" value="1"/>
</dbReference>
<name>E3R137_COLGM</name>
<comment type="cofactor">
    <cofactor evidence="1">
        <name>FAD</name>
        <dbReference type="ChEBI" id="CHEBI:57692"/>
    </cofactor>
</comment>
<accession>E3R137</accession>
<dbReference type="eggNOG" id="KOG2404">
    <property type="taxonomic scope" value="Eukaryota"/>
</dbReference>
<proteinExistence type="predicted"/>
<protein>
    <submittedName>
        <fullName evidence="3">Tricarballylate dehydrogenase</fullName>
    </submittedName>
</protein>
<evidence type="ECO:0000313" key="4">
    <source>
        <dbReference type="Proteomes" id="UP000008782"/>
    </source>
</evidence>
<keyword evidence="2" id="KW-0274">FAD</keyword>
<reference evidence="4" key="1">
    <citation type="journal article" date="2012" name="Nat. Genet.">
        <title>Lifestyle transitions in plant pathogenic Colletotrichum fungi deciphered by genome and transcriptome analyses.</title>
        <authorList>
            <person name="O'Connell R.J."/>
            <person name="Thon M.R."/>
            <person name="Hacquard S."/>
            <person name="Amyotte S.G."/>
            <person name="Kleemann J."/>
            <person name="Torres M.F."/>
            <person name="Damm U."/>
            <person name="Buiate E.A."/>
            <person name="Epstein L."/>
            <person name="Alkan N."/>
            <person name="Altmueller J."/>
            <person name="Alvarado-Balderrama L."/>
            <person name="Bauser C.A."/>
            <person name="Becker C."/>
            <person name="Birren B.W."/>
            <person name="Chen Z."/>
            <person name="Choi J."/>
            <person name="Crouch J.A."/>
            <person name="Duvick J.P."/>
            <person name="Farman M.A."/>
            <person name="Gan P."/>
            <person name="Heiman D."/>
            <person name="Henrissat B."/>
            <person name="Howard R.J."/>
            <person name="Kabbage M."/>
            <person name="Koch C."/>
            <person name="Kracher B."/>
            <person name="Kubo Y."/>
            <person name="Law A.D."/>
            <person name="Lebrun M.-H."/>
            <person name="Lee Y.-H."/>
            <person name="Miyara I."/>
            <person name="Moore N."/>
            <person name="Neumann U."/>
            <person name="Nordstroem K."/>
            <person name="Panaccione D.G."/>
            <person name="Panstruga R."/>
            <person name="Place M."/>
            <person name="Proctor R.H."/>
            <person name="Prusky D."/>
            <person name="Rech G."/>
            <person name="Reinhardt R."/>
            <person name="Rollins J.A."/>
            <person name="Rounsley S."/>
            <person name="Schardl C.L."/>
            <person name="Schwartz D.C."/>
            <person name="Shenoy N."/>
            <person name="Shirasu K."/>
            <person name="Sikhakolli U.R."/>
            <person name="Stueber K."/>
            <person name="Sukno S.A."/>
            <person name="Sweigard J.A."/>
            <person name="Takano Y."/>
            <person name="Takahara H."/>
            <person name="Trail F."/>
            <person name="van der Does H.C."/>
            <person name="Voll L.M."/>
            <person name="Will I."/>
            <person name="Young S."/>
            <person name="Zeng Q."/>
            <person name="Zhang J."/>
            <person name="Zhou S."/>
            <person name="Dickman M.B."/>
            <person name="Schulze-Lefert P."/>
            <person name="Ver Loren van Themaat E."/>
            <person name="Ma L.-J."/>
            <person name="Vaillancourt L.J."/>
        </authorList>
    </citation>
    <scope>NUCLEOTIDE SEQUENCE [LARGE SCALE GENOMIC DNA]</scope>
    <source>
        <strain evidence="4">M1.001 / M2 / FGSC 10212</strain>
    </source>
</reference>
<dbReference type="Gene3D" id="3.90.700.10">
    <property type="entry name" value="Succinate dehydrogenase/fumarate reductase flavoprotein, catalytic domain"/>
    <property type="match status" value="1"/>
</dbReference>
<dbReference type="RefSeq" id="XP_008100845.1">
    <property type="nucleotide sequence ID" value="XM_008102654.1"/>
</dbReference>
<keyword evidence="4" id="KW-1185">Reference proteome</keyword>
<dbReference type="SUPFAM" id="SSF56425">
    <property type="entry name" value="Succinate dehydrogenase/fumarate reductase flavoprotein, catalytic domain"/>
    <property type="match status" value="1"/>
</dbReference>
<gene>
    <name evidence="3" type="ORF">GLRG_11972</name>
</gene>
<dbReference type="STRING" id="645133.E3R137"/>
<dbReference type="Proteomes" id="UP000008782">
    <property type="component" value="Unassembled WGS sequence"/>
</dbReference>
<dbReference type="SUPFAM" id="SSF51905">
    <property type="entry name" value="FAD/NAD(P)-binding domain"/>
    <property type="match status" value="1"/>
</dbReference>
<dbReference type="InterPro" id="IPR027477">
    <property type="entry name" value="Succ_DH/fumarate_Rdtase_cat_sf"/>
</dbReference>
<dbReference type="PANTHER" id="PTHR43400:SF7">
    <property type="entry name" value="FAD-DEPENDENT OXIDOREDUCTASE 2 FAD BINDING DOMAIN-CONTAINING PROTEIN"/>
    <property type="match status" value="1"/>
</dbReference>
<dbReference type="VEuPathDB" id="FungiDB:GLRG_11972"/>
<dbReference type="Gene3D" id="3.50.50.60">
    <property type="entry name" value="FAD/NAD(P)-binding domain"/>
    <property type="match status" value="1"/>
</dbReference>
<dbReference type="HOGENOM" id="CLU_011398_4_6_1"/>
<evidence type="ECO:0000256" key="1">
    <source>
        <dbReference type="ARBA" id="ARBA00001974"/>
    </source>
</evidence>
<evidence type="ECO:0000313" key="3">
    <source>
        <dbReference type="EMBL" id="EFQ36825.1"/>
    </source>
</evidence>